<dbReference type="AlphaFoldDB" id="A0A8S0XR68"/>
<dbReference type="CDD" id="cd09917">
    <property type="entry name" value="F-box_SF"/>
    <property type="match status" value="1"/>
</dbReference>
<dbReference type="Proteomes" id="UP000467700">
    <property type="component" value="Unassembled WGS sequence"/>
</dbReference>
<proteinExistence type="predicted"/>
<protein>
    <recommendedName>
        <fullName evidence="3">F-box domain-containing protein</fullName>
    </recommendedName>
</protein>
<evidence type="ECO:0000313" key="1">
    <source>
        <dbReference type="EMBL" id="CAA7269253.1"/>
    </source>
</evidence>
<name>A0A8S0XR68_CYCAE</name>
<evidence type="ECO:0000313" key="2">
    <source>
        <dbReference type="Proteomes" id="UP000467700"/>
    </source>
</evidence>
<dbReference type="OrthoDB" id="3193353at2759"/>
<gene>
    <name evidence="1" type="ORF">AAE3_LOCUS11455</name>
</gene>
<organism evidence="1 2">
    <name type="scientific">Cyclocybe aegerita</name>
    <name type="common">Black poplar mushroom</name>
    <name type="synonym">Agrocybe aegerita</name>
    <dbReference type="NCBI Taxonomy" id="1973307"/>
    <lineage>
        <taxon>Eukaryota</taxon>
        <taxon>Fungi</taxon>
        <taxon>Dikarya</taxon>
        <taxon>Basidiomycota</taxon>
        <taxon>Agaricomycotina</taxon>
        <taxon>Agaricomycetes</taxon>
        <taxon>Agaricomycetidae</taxon>
        <taxon>Agaricales</taxon>
        <taxon>Agaricineae</taxon>
        <taxon>Bolbitiaceae</taxon>
        <taxon>Cyclocybe</taxon>
    </lineage>
</organism>
<dbReference type="InterPro" id="IPR036047">
    <property type="entry name" value="F-box-like_dom_sf"/>
</dbReference>
<dbReference type="SUPFAM" id="SSF81383">
    <property type="entry name" value="F-box domain"/>
    <property type="match status" value="1"/>
</dbReference>
<dbReference type="EMBL" id="CACVBS010000076">
    <property type="protein sequence ID" value="CAA7269253.1"/>
    <property type="molecule type" value="Genomic_DNA"/>
</dbReference>
<accession>A0A8S0XR68</accession>
<evidence type="ECO:0008006" key="3">
    <source>
        <dbReference type="Google" id="ProtNLM"/>
    </source>
</evidence>
<reference evidence="1 2" key="1">
    <citation type="submission" date="2020-01" db="EMBL/GenBank/DDBJ databases">
        <authorList>
            <person name="Gupta K D."/>
        </authorList>
    </citation>
    <scope>NUCLEOTIDE SEQUENCE [LARGE SCALE GENOMIC DNA]</scope>
</reference>
<keyword evidence="2" id="KW-1185">Reference proteome</keyword>
<comment type="caution">
    <text evidence="1">The sequence shown here is derived from an EMBL/GenBank/DDBJ whole genome shotgun (WGS) entry which is preliminary data.</text>
</comment>
<sequence length="470" mass="52177">MPPTLPPDIFAIIFGHLEARDVLNVRLVRPYALLFLPRGSASEKACKDFHQLSKLRIIWDSLLQRDVIQLDIPIPGLHGRALDTLAAEELEHAFHTALKLRRNWVADSPVIRRAVLVIGVPNSRIIALFLLPDESSRRLISLSSLYGQQGVVVICCWDTSSLDPICIARREVRQFGRMAVNRVASSHGKIAVVVGPKLEILSLASGTSSPSQAFVTSASIEVDHDIQGVDGFHGSLVLTRDRLRSYLWDINNPAAKIILINDATQPGQFLDCILAEQFIIVLKAGAMELYALPPSIPAGPAPLELGPVVTHSWQWRVDDAAMSVRHGPRTNNGVTILLRYGTLFPWAVNVLHQYELRPNLFYDPFSPLTEMNLPYDFPPGLNDTIGSPPHRSYFNHADRGQRLAGKLATVNYESSEDEEEPGLAQFTSSMATSVYAYQEEDNWVAVELDEVEGKIILGHDDGFITIQEYV</sequence>